<evidence type="ECO:0000313" key="2">
    <source>
        <dbReference type="Proteomes" id="UP001610063"/>
    </source>
</evidence>
<accession>A0ABW7N4P0</accession>
<comment type="caution">
    <text evidence="1">The sequence shown here is derived from an EMBL/GenBank/DDBJ whole genome shotgun (WGS) entry which is preliminary data.</text>
</comment>
<gene>
    <name evidence="1" type="ORF">ACHKAR_03815</name>
</gene>
<name>A0ABW7N4P0_9BACT</name>
<dbReference type="EMBL" id="JBIPKE010000012">
    <property type="protein sequence ID" value="MFH6982548.1"/>
    <property type="molecule type" value="Genomic_DNA"/>
</dbReference>
<sequence>MNIKNLNQAFVEIAEKKNQLFQFAKEGSTYQELQDEVRRLEEDFQMTFGAYIEEALFNVHDEYCPDNEVLKPISYLASHYESKNGNEVYDVDPEEGIEVEADDFPGIKAKLVLVPGPTRLVLQGLNADFKETVWVARQPLEA</sequence>
<dbReference type="Proteomes" id="UP001610063">
    <property type="component" value="Unassembled WGS sequence"/>
</dbReference>
<protein>
    <submittedName>
        <fullName evidence="1">Uncharacterized protein</fullName>
    </submittedName>
</protein>
<proteinExistence type="predicted"/>
<reference evidence="1 2" key="1">
    <citation type="journal article" date="2013" name="Int. J. Syst. Evol. Microbiol.">
        <title>Marinoscillum luteum sp. nov., isolated from marine sediment.</title>
        <authorList>
            <person name="Cha I.T."/>
            <person name="Park S.J."/>
            <person name="Kim S.J."/>
            <person name="Kim J.G."/>
            <person name="Jung M.Y."/>
            <person name="Shin K.S."/>
            <person name="Kwon K.K."/>
            <person name="Yang S.H."/>
            <person name="Seo Y.S."/>
            <person name="Rhee S.K."/>
        </authorList>
    </citation>
    <scope>NUCLEOTIDE SEQUENCE [LARGE SCALE GENOMIC DNA]</scope>
    <source>
        <strain evidence="1 2">KCTC 23939</strain>
    </source>
</reference>
<dbReference type="RefSeq" id="WP_395416238.1">
    <property type="nucleotide sequence ID" value="NZ_JBIPKE010000012.1"/>
</dbReference>
<keyword evidence="2" id="KW-1185">Reference proteome</keyword>
<evidence type="ECO:0000313" key="1">
    <source>
        <dbReference type="EMBL" id="MFH6982548.1"/>
    </source>
</evidence>
<organism evidence="1 2">
    <name type="scientific">Marinoscillum luteum</name>
    <dbReference type="NCBI Taxonomy" id="861051"/>
    <lineage>
        <taxon>Bacteria</taxon>
        <taxon>Pseudomonadati</taxon>
        <taxon>Bacteroidota</taxon>
        <taxon>Cytophagia</taxon>
        <taxon>Cytophagales</taxon>
        <taxon>Reichenbachiellaceae</taxon>
        <taxon>Marinoscillum</taxon>
    </lineage>
</organism>